<gene>
    <name evidence="1" type="ORF">EG328_005533</name>
</gene>
<reference evidence="1 2" key="1">
    <citation type="submission" date="2018-12" db="EMBL/GenBank/DDBJ databases">
        <title>Venturia inaequalis Genome Resource.</title>
        <authorList>
            <person name="Lichtner F.J."/>
        </authorList>
    </citation>
    <scope>NUCLEOTIDE SEQUENCE [LARGE SCALE GENOMIC DNA]</scope>
    <source>
        <strain evidence="1 2">120213</strain>
    </source>
</reference>
<evidence type="ECO:0000313" key="2">
    <source>
        <dbReference type="Proteomes" id="UP000447873"/>
    </source>
</evidence>
<evidence type="ECO:0000313" key="1">
    <source>
        <dbReference type="EMBL" id="KAE9971526.1"/>
    </source>
</evidence>
<name>A0A8H3ULK2_VENIN</name>
<accession>A0A8H3ULK2</accession>
<proteinExistence type="predicted"/>
<dbReference type="EMBL" id="WNWS01000296">
    <property type="protein sequence ID" value="KAE9971526.1"/>
    <property type="molecule type" value="Genomic_DNA"/>
</dbReference>
<sequence length="71" mass="8086">MNNIQHQSQGTKRSFVEVFPTEVRDSPHKKCMVYIKGQKVTDEEMAALLAKEIYRLDFDKALEEAAAKGNT</sequence>
<dbReference type="Proteomes" id="UP000447873">
    <property type="component" value="Unassembled WGS sequence"/>
</dbReference>
<dbReference type="AlphaFoldDB" id="A0A8H3ULK2"/>
<organism evidence="1 2">
    <name type="scientific">Venturia inaequalis</name>
    <name type="common">Apple scab fungus</name>
    <dbReference type="NCBI Taxonomy" id="5025"/>
    <lineage>
        <taxon>Eukaryota</taxon>
        <taxon>Fungi</taxon>
        <taxon>Dikarya</taxon>
        <taxon>Ascomycota</taxon>
        <taxon>Pezizomycotina</taxon>
        <taxon>Dothideomycetes</taxon>
        <taxon>Pleosporomycetidae</taxon>
        <taxon>Venturiales</taxon>
        <taxon>Venturiaceae</taxon>
        <taxon>Venturia</taxon>
    </lineage>
</organism>
<protein>
    <submittedName>
        <fullName evidence="1">Uncharacterized protein</fullName>
    </submittedName>
</protein>
<comment type="caution">
    <text evidence="1">The sequence shown here is derived from an EMBL/GenBank/DDBJ whole genome shotgun (WGS) entry which is preliminary data.</text>
</comment>